<dbReference type="GO" id="GO:0005886">
    <property type="term" value="C:plasma membrane"/>
    <property type="evidence" value="ECO:0007669"/>
    <property type="project" value="UniProtKB-SubCell"/>
</dbReference>
<feature type="region of interest" description="Disordered" evidence="6">
    <location>
        <begin position="86"/>
        <end position="110"/>
    </location>
</feature>
<reference evidence="11 12" key="1">
    <citation type="submission" date="2019-12" db="EMBL/GenBank/DDBJ databases">
        <authorList>
            <person name="Zhao J."/>
        </authorList>
    </citation>
    <scope>NUCLEOTIDE SEQUENCE [LARGE SCALE GENOMIC DNA]</scope>
    <source>
        <strain evidence="11 12">S-15</strain>
    </source>
</reference>
<evidence type="ECO:0000259" key="10">
    <source>
        <dbReference type="Pfam" id="PF22744"/>
    </source>
</evidence>
<evidence type="ECO:0000256" key="2">
    <source>
        <dbReference type="ARBA" id="ARBA00022475"/>
    </source>
</evidence>
<feature type="transmembrane region" description="Helical" evidence="7">
    <location>
        <begin position="239"/>
        <end position="259"/>
    </location>
</feature>
<feature type="domain" description="PspC-related ToastRack" evidence="10">
    <location>
        <begin position="402"/>
        <end position="527"/>
    </location>
</feature>
<gene>
    <name evidence="11" type="ORF">GQN54_11985</name>
</gene>
<dbReference type="Pfam" id="PF22744">
    <property type="entry name" value="Toast-rack_PspC-Cterm"/>
    <property type="match status" value="1"/>
</dbReference>
<dbReference type="PANTHER" id="PTHR33885">
    <property type="entry name" value="PHAGE SHOCK PROTEIN C"/>
    <property type="match status" value="1"/>
</dbReference>
<comment type="caution">
    <text evidence="11">The sequence shown here is derived from an EMBL/GenBank/DDBJ whole genome shotgun (WGS) entry which is preliminary data.</text>
</comment>
<evidence type="ECO:0000256" key="7">
    <source>
        <dbReference type="SAM" id="Phobius"/>
    </source>
</evidence>
<evidence type="ECO:0000259" key="8">
    <source>
        <dbReference type="Pfam" id="PF04024"/>
    </source>
</evidence>
<dbReference type="Proteomes" id="UP000470771">
    <property type="component" value="Unassembled WGS sequence"/>
</dbReference>
<dbReference type="AlphaFoldDB" id="A0A6N9NP03"/>
<dbReference type="PANTHER" id="PTHR33885:SF3">
    <property type="entry name" value="PHAGE SHOCK PROTEIN C"/>
    <property type="match status" value="1"/>
</dbReference>
<dbReference type="Pfam" id="PF22571">
    <property type="entry name" value="LiaI-LiaF-TM_PspC"/>
    <property type="match status" value="1"/>
</dbReference>
<feature type="domain" description="PspC-related transmembrane region" evidence="9">
    <location>
        <begin position="208"/>
        <end position="352"/>
    </location>
</feature>
<dbReference type="RefSeq" id="WP_160633794.1">
    <property type="nucleotide sequence ID" value="NZ_WWNE01000011.1"/>
</dbReference>
<evidence type="ECO:0000256" key="4">
    <source>
        <dbReference type="ARBA" id="ARBA00022989"/>
    </source>
</evidence>
<sequence length="547" mass="61341">MNKTVTANISGIVFNIEVDAYDKLNNYLATIKKYLGNTDSRDEVMADIESRVAELFKERFNNERSVVTLSDVDYVISVMGEPEQYFDGTEEESDWTSDKSNSSSTKQKSKRIFRDEDDKIIGGVCSGIGHYFGIDRIWIRILFLFAFFVWGVGFIPYIILWIVIPKAKTTAEKLEMKGEAVNVDNIKKTVEDKFNDLKDSFNGEGAKDAANSLSGALSKLFTFIGMVILFILKFAMKFIGLIFIIIGLAVLIALTATLFNSDIVTVVSNNEVFTIPSHDILQALLGTGTNATLALIALILFIGIPMIGLIYSGIKMIFKLKTQNSVIGISMGVLWIVGILLGIYITINSLKELKSTQKALSTIEWTSPSNTVYLSDLTEQDNQFNDFDLPDVEGDIWIEEGKVFYENLEIDVLPTRGDQIKVMVEKIAKGANRKDAKDRAEKINFVYHLNDSVLKFSPYINFELQDKFRAQEVKVHIMLPIGSKIALEEGSEEIIYDIKNVGNEYDLDMIGETWIMLNEGLTCLDCKFIDGVSSGQLKKDSIQPQFP</sequence>
<dbReference type="InterPro" id="IPR054321">
    <property type="entry name" value="PspC-rel_TM"/>
</dbReference>
<evidence type="ECO:0000313" key="11">
    <source>
        <dbReference type="EMBL" id="NBG66837.1"/>
    </source>
</evidence>
<keyword evidence="2" id="KW-1003">Cell membrane</keyword>
<feature type="transmembrane region" description="Helical" evidence="7">
    <location>
        <begin position="326"/>
        <end position="347"/>
    </location>
</feature>
<dbReference type="InterPro" id="IPR007168">
    <property type="entry name" value="Phageshock_PspC_N"/>
</dbReference>
<feature type="transmembrane region" description="Helical" evidence="7">
    <location>
        <begin position="141"/>
        <end position="164"/>
    </location>
</feature>
<protein>
    <submittedName>
        <fullName evidence="11">PspC domain-containing protein</fullName>
    </submittedName>
</protein>
<feature type="transmembrane region" description="Helical" evidence="7">
    <location>
        <begin position="213"/>
        <end position="232"/>
    </location>
</feature>
<feature type="transmembrane region" description="Helical" evidence="7">
    <location>
        <begin position="291"/>
        <end position="314"/>
    </location>
</feature>
<evidence type="ECO:0000256" key="3">
    <source>
        <dbReference type="ARBA" id="ARBA00022692"/>
    </source>
</evidence>
<dbReference type="InterPro" id="IPR054319">
    <property type="entry name" value="PspC-rel_ToastRack"/>
</dbReference>
<comment type="subcellular location">
    <subcellularLocation>
        <location evidence="1">Cell membrane</location>
        <topology evidence="1">Single-pass membrane protein</topology>
    </subcellularLocation>
</comment>
<keyword evidence="12" id="KW-1185">Reference proteome</keyword>
<evidence type="ECO:0000256" key="5">
    <source>
        <dbReference type="ARBA" id="ARBA00023136"/>
    </source>
</evidence>
<feature type="domain" description="Phage shock protein PspC N-terminal" evidence="8">
    <location>
        <begin position="110"/>
        <end position="167"/>
    </location>
</feature>
<name>A0A6N9NP03_9FLAO</name>
<organism evidence="11 12">
    <name type="scientific">Acidiluteibacter ferrifornacis</name>
    <dbReference type="NCBI Taxonomy" id="2692424"/>
    <lineage>
        <taxon>Bacteria</taxon>
        <taxon>Pseudomonadati</taxon>
        <taxon>Bacteroidota</taxon>
        <taxon>Flavobacteriia</taxon>
        <taxon>Flavobacteriales</taxon>
        <taxon>Cryomorphaceae</taxon>
        <taxon>Acidiluteibacter</taxon>
    </lineage>
</organism>
<dbReference type="Pfam" id="PF04024">
    <property type="entry name" value="PspC"/>
    <property type="match status" value="1"/>
</dbReference>
<evidence type="ECO:0000313" key="12">
    <source>
        <dbReference type="Proteomes" id="UP000470771"/>
    </source>
</evidence>
<dbReference type="EMBL" id="WWNE01000011">
    <property type="protein sequence ID" value="NBG66837.1"/>
    <property type="molecule type" value="Genomic_DNA"/>
</dbReference>
<proteinExistence type="predicted"/>
<dbReference type="InterPro" id="IPR052027">
    <property type="entry name" value="PspC"/>
</dbReference>
<accession>A0A6N9NP03</accession>
<keyword evidence="3 7" id="KW-0812">Transmembrane</keyword>
<keyword evidence="5 7" id="KW-0472">Membrane</keyword>
<evidence type="ECO:0000259" key="9">
    <source>
        <dbReference type="Pfam" id="PF22571"/>
    </source>
</evidence>
<evidence type="ECO:0000256" key="6">
    <source>
        <dbReference type="SAM" id="MobiDB-lite"/>
    </source>
</evidence>
<keyword evidence="4 7" id="KW-1133">Transmembrane helix</keyword>
<evidence type="ECO:0000256" key="1">
    <source>
        <dbReference type="ARBA" id="ARBA00004162"/>
    </source>
</evidence>